<sequence>MKKLIFMAAFAIMTVLGAAAQDADSRYATELLKPGTEAPDFTLKDINGTEHTLSQLRGNYVVLDFWASWCPDCRKDVPMLKELYAKYGERIKFVSVSFDDKKENWKNYVEANGMNWLNVSELKKWKETQISQMYKIKWIPAMYLIDRQGKIILSTVMIEKMADKLKELHEL</sequence>
<gene>
    <name evidence="7" type="ORF">ACU52_12440</name>
</gene>
<feature type="signal peptide" evidence="5">
    <location>
        <begin position="1"/>
        <end position="20"/>
    </location>
</feature>
<dbReference type="Gene3D" id="3.40.30.10">
    <property type="entry name" value="Glutaredoxin"/>
    <property type="match status" value="1"/>
</dbReference>
<organism evidence="7 8">
    <name type="scientific">Xylanibacter rarus</name>
    <dbReference type="NCBI Taxonomy" id="1676614"/>
    <lineage>
        <taxon>Bacteria</taxon>
        <taxon>Pseudomonadati</taxon>
        <taxon>Bacteroidota</taxon>
        <taxon>Bacteroidia</taxon>
        <taxon>Bacteroidales</taxon>
        <taxon>Prevotellaceae</taxon>
        <taxon>Xylanibacter</taxon>
    </lineage>
</organism>
<dbReference type="InterPro" id="IPR036249">
    <property type="entry name" value="Thioredoxin-like_sf"/>
</dbReference>
<keyword evidence="4" id="KW-0676">Redox-active center</keyword>
<dbReference type="InterPro" id="IPR013766">
    <property type="entry name" value="Thioredoxin_domain"/>
</dbReference>
<feature type="domain" description="Thioredoxin" evidence="6">
    <location>
        <begin position="32"/>
        <end position="171"/>
    </location>
</feature>
<keyword evidence="3" id="KW-1015">Disulfide bond</keyword>
<dbReference type="Pfam" id="PF00578">
    <property type="entry name" value="AhpC-TSA"/>
    <property type="match status" value="1"/>
</dbReference>
<evidence type="ECO:0000256" key="5">
    <source>
        <dbReference type="SAM" id="SignalP"/>
    </source>
</evidence>
<dbReference type="EMBL" id="LFQU01000031">
    <property type="protein sequence ID" value="KOO67644.1"/>
    <property type="molecule type" value="Genomic_DNA"/>
</dbReference>
<keyword evidence="5" id="KW-0732">Signal</keyword>
<reference evidence="7 8" key="1">
    <citation type="submission" date="2015-06" db="EMBL/GenBank/DDBJ databases">
        <title>Prevotella sp. 109, sp. nov., a novel member of the family Prevotellaceae isolated from human faeces.</title>
        <authorList>
            <person name="Shkoporov A.N."/>
            <person name="Chaplin A.V."/>
            <person name="Kafarskaia L.I."/>
            <person name="Efimov B.A."/>
        </authorList>
    </citation>
    <scope>NUCLEOTIDE SEQUENCE [LARGE SCALE GENOMIC DNA]</scope>
    <source>
        <strain evidence="7 8">109</strain>
    </source>
</reference>
<evidence type="ECO:0000256" key="4">
    <source>
        <dbReference type="ARBA" id="ARBA00023284"/>
    </source>
</evidence>
<dbReference type="PANTHER" id="PTHR42852:SF6">
    <property type="entry name" value="THIOL:DISULFIDE INTERCHANGE PROTEIN DSBE"/>
    <property type="match status" value="1"/>
</dbReference>
<protein>
    <submittedName>
        <fullName evidence="7">Thiol-disulfide oxidoreductase</fullName>
    </submittedName>
</protein>
<dbReference type="PROSITE" id="PS51352">
    <property type="entry name" value="THIOREDOXIN_2"/>
    <property type="match status" value="1"/>
</dbReference>
<dbReference type="Proteomes" id="UP000036951">
    <property type="component" value="Unassembled WGS sequence"/>
</dbReference>
<name>A0A8E1QXB9_9BACT</name>
<dbReference type="GO" id="GO:0030313">
    <property type="term" value="C:cell envelope"/>
    <property type="evidence" value="ECO:0007669"/>
    <property type="project" value="UniProtKB-SubCell"/>
</dbReference>
<dbReference type="RefSeq" id="WP_021855527.1">
    <property type="nucleotide sequence ID" value="NZ_DBGCYH010000035.1"/>
</dbReference>
<proteinExistence type="predicted"/>
<accession>A0A8E1QXB9</accession>
<evidence type="ECO:0000259" key="6">
    <source>
        <dbReference type="PROSITE" id="PS51352"/>
    </source>
</evidence>
<evidence type="ECO:0000313" key="8">
    <source>
        <dbReference type="Proteomes" id="UP000036951"/>
    </source>
</evidence>
<feature type="chain" id="PRO_5034405758" evidence="5">
    <location>
        <begin position="21"/>
        <end position="171"/>
    </location>
</feature>
<keyword evidence="8" id="KW-1185">Reference proteome</keyword>
<evidence type="ECO:0000313" key="7">
    <source>
        <dbReference type="EMBL" id="KOO67644.1"/>
    </source>
</evidence>
<dbReference type="PANTHER" id="PTHR42852">
    <property type="entry name" value="THIOL:DISULFIDE INTERCHANGE PROTEIN DSBE"/>
    <property type="match status" value="1"/>
</dbReference>
<comment type="caution">
    <text evidence="7">The sequence shown here is derived from an EMBL/GenBank/DDBJ whole genome shotgun (WGS) entry which is preliminary data.</text>
</comment>
<evidence type="ECO:0000256" key="2">
    <source>
        <dbReference type="ARBA" id="ARBA00022748"/>
    </source>
</evidence>
<evidence type="ECO:0000256" key="3">
    <source>
        <dbReference type="ARBA" id="ARBA00023157"/>
    </source>
</evidence>
<dbReference type="GO" id="GO:0017004">
    <property type="term" value="P:cytochrome complex assembly"/>
    <property type="evidence" value="ECO:0007669"/>
    <property type="project" value="UniProtKB-KW"/>
</dbReference>
<dbReference type="InterPro" id="IPR000866">
    <property type="entry name" value="AhpC/TSA"/>
</dbReference>
<dbReference type="AlphaFoldDB" id="A0A8E1QXB9"/>
<dbReference type="CDD" id="cd02966">
    <property type="entry name" value="TlpA_like_family"/>
    <property type="match status" value="1"/>
</dbReference>
<dbReference type="SUPFAM" id="SSF52833">
    <property type="entry name" value="Thioredoxin-like"/>
    <property type="match status" value="1"/>
</dbReference>
<evidence type="ECO:0000256" key="1">
    <source>
        <dbReference type="ARBA" id="ARBA00004196"/>
    </source>
</evidence>
<dbReference type="OrthoDB" id="9794348at2"/>
<keyword evidence="2" id="KW-0201">Cytochrome c-type biogenesis</keyword>
<comment type="subcellular location">
    <subcellularLocation>
        <location evidence="1">Cell envelope</location>
    </subcellularLocation>
</comment>
<dbReference type="InterPro" id="IPR050553">
    <property type="entry name" value="Thioredoxin_ResA/DsbE_sf"/>
</dbReference>